<organism evidence="3 4">
    <name type="scientific">Lepeophtheirus salmonis</name>
    <name type="common">Salmon louse</name>
    <name type="synonym">Caligus salmonis</name>
    <dbReference type="NCBI Taxonomy" id="72036"/>
    <lineage>
        <taxon>Eukaryota</taxon>
        <taxon>Metazoa</taxon>
        <taxon>Ecdysozoa</taxon>
        <taxon>Arthropoda</taxon>
        <taxon>Crustacea</taxon>
        <taxon>Multicrustacea</taxon>
        <taxon>Hexanauplia</taxon>
        <taxon>Copepoda</taxon>
        <taxon>Siphonostomatoida</taxon>
        <taxon>Caligidae</taxon>
        <taxon>Lepeophtheirus</taxon>
    </lineage>
</organism>
<dbReference type="InterPro" id="IPR012934">
    <property type="entry name" value="Znf_AD"/>
</dbReference>
<dbReference type="AlphaFoldDB" id="A0A7R8H471"/>
<evidence type="ECO:0000256" key="2">
    <source>
        <dbReference type="PROSITE-ProRule" id="PRU01263"/>
    </source>
</evidence>
<dbReference type="SMART" id="SM00355">
    <property type="entry name" value="ZnF_C2H2"/>
    <property type="match status" value="2"/>
</dbReference>
<protein>
    <submittedName>
        <fullName evidence="3">(salmon louse) hypothetical protein</fullName>
    </submittedName>
</protein>
<accession>A0A7R8H471</accession>
<dbReference type="SMART" id="SM00868">
    <property type="entry name" value="zf-AD"/>
    <property type="match status" value="1"/>
</dbReference>
<dbReference type="Gene3D" id="3.40.1800.20">
    <property type="match status" value="1"/>
</dbReference>
<dbReference type="GO" id="GO:0005634">
    <property type="term" value="C:nucleus"/>
    <property type="evidence" value="ECO:0007669"/>
    <property type="project" value="InterPro"/>
</dbReference>
<dbReference type="Pfam" id="PF07776">
    <property type="entry name" value="zf-AD"/>
    <property type="match status" value="1"/>
</dbReference>
<dbReference type="PANTHER" id="PTHR39942:SF1">
    <property type="entry name" value="BCDNA.LD26519-RELATED"/>
    <property type="match status" value="1"/>
</dbReference>
<evidence type="ECO:0000313" key="4">
    <source>
        <dbReference type="Proteomes" id="UP000675881"/>
    </source>
</evidence>
<feature type="binding site" evidence="2">
    <location>
        <position position="64"/>
    </location>
    <ligand>
        <name>Zn(2+)</name>
        <dbReference type="ChEBI" id="CHEBI:29105"/>
    </ligand>
</feature>
<dbReference type="PANTHER" id="PTHR39942">
    <property type="entry name" value="BCDNA.LD26519-RELATED"/>
    <property type="match status" value="1"/>
</dbReference>
<dbReference type="InterPro" id="IPR013087">
    <property type="entry name" value="Znf_C2H2_type"/>
</dbReference>
<keyword evidence="4" id="KW-1185">Reference proteome</keyword>
<keyword evidence="2" id="KW-0862">Zinc</keyword>
<dbReference type="GO" id="GO:0008270">
    <property type="term" value="F:zinc ion binding"/>
    <property type="evidence" value="ECO:0007669"/>
    <property type="project" value="UniProtKB-UniRule"/>
</dbReference>
<dbReference type="SUPFAM" id="SSF57716">
    <property type="entry name" value="Glucocorticoid receptor-like (DNA-binding domain)"/>
    <property type="match status" value="1"/>
</dbReference>
<gene>
    <name evidence="3" type="ORF">LSAA_5197</name>
</gene>
<reference evidence="3" key="1">
    <citation type="submission" date="2021-02" db="EMBL/GenBank/DDBJ databases">
        <authorList>
            <person name="Bekaert M."/>
        </authorList>
    </citation>
    <scope>NUCLEOTIDE SEQUENCE</scope>
    <source>
        <strain evidence="3">IoA-00</strain>
    </source>
</reference>
<feature type="binding site" evidence="2">
    <location>
        <position position="21"/>
    </location>
    <ligand>
        <name>Zn(2+)</name>
        <dbReference type="ChEBI" id="CHEBI:29105"/>
    </ligand>
</feature>
<dbReference type="OrthoDB" id="40579at2759"/>
<dbReference type="PROSITE" id="PS00028">
    <property type="entry name" value="ZINC_FINGER_C2H2_1"/>
    <property type="match status" value="1"/>
</dbReference>
<keyword evidence="1" id="KW-0863">Zinc-finger</keyword>
<proteinExistence type="predicted"/>
<dbReference type="Proteomes" id="UP000675881">
    <property type="component" value="Chromosome 14"/>
</dbReference>
<keyword evidence="2" id="KW-0479">Metal-binding</keyword>
<evidence type="ECO:0000313" key="3">
    <source>
        <dbReference type="EMBL" id="CAF2843109.1"/>
    </source>
</evidence>
<dbReference type="EMBL" id="HG994593">
    <property type="protein sequence ID" value="CAF2843109.1"/>
    <property type="molecule type" value="Genomic_DNA"/>
</dbReference>
<name>A0A7R8H471_LEPSM</name>
<dbReference type="PROSITE" id="PS51915">
    <property type="entry name" value="ZAD"/>
    <property type="match status" value="1"/>
</dbReference>
<feature type="binding site" evidence="2">
    <location>
        <position position="18"/>
    </location>
    <ligand>
        <name>Zn(2+)</name>
        <dbReference type="ChEBI" id="CHEBI:29105"/>
    </ligand>
</feature>
<feature type="binding site" evidence="2">
    <location>
        <position position="67"/>
    </location>
    <ligand>
        <name>Zn(2+)</name>
        <dbReference type="ChEBI" id="CHEBI:29105"/>
    </ligand>
</feature>
<sequence length="298" mass="34112">MSDEPVKRARTLALTPVCRLCASSSEELIQIFSNEGIQKGLPEKVARCLPILISENDDLPTTICPPCSQKLESVRSFFESCFNSNQSLVIRLRKENGVTEVTDLETQVNLYVRHFTNGPIASPIKLEPSSYCDVDLSVPEEEQFDEELGEEEEEDLEEDFEEADEEDEYEPDEEMEEQALRENKDMDGVLPMNCLLNPVLQQLIAHFQNNNGSKEKVAKRGRKPLVSLSLKTCAECGEEFQDHASNLNHWKEKHPDKETFYKCTHKGCDFESKQTDEVNKHRFRHKDRTKLAARNLST</sequence>
<dbReference type="PROSITE" id="PS50157">
    <property type="entry name" value="ZINC_FINGER_C2H2_2"/>
    <property type="match status" value="1"/>
</dbReference>
<dbReference type="Gene3D" id="3.30.160.60">
    <property type="entry name" value="Classic Zinc Finger"/>
    <property type="match status" value="1"/>
</dbReference>
<evidence type="ECO:0000256" key="1">
    <source>
        <dbReference type="PROSITE-ProRule" id="PRU00042"/>
    </source>
</evidence>